<evidence type="ECO:0000313" key="1">
    <source>
        <dbReference type="EMBL" id="RNA05854.1"/>
    </source>
</evidence>
<comment type="caution">
    <text evidence="1">The sequence shown here is derived from an EMBL/GenBank/DDBJ whole genome shotgun (WGS) entry which is preliminary data.</text>
</comment>
<evidence type="ECO:0000313" key="2">
    <source>
        <dbReference type="Proteomes" id="UP000276133"/>
    </source>
</evidence>
<sequence length="78" mass="9360">MQKQIEYWTSPGVCCQLISVLSLWLKLFKIPKLKQHEFFAVPVYLSFIYEILSLNEQQIFKEVAIFGTLGLIFKRWYR</sequence>
<proteinExistence type="predicted"/>
<dbReference type="AlphaFoldDB" id="A0A3M7Q3Q3"/>
<protein>
    <submittedName>
        <fullName evidence="1">Uncharacterized protein</fullName>
    </submittedName>
</protein>
<accession>A0A3M7Q3Q3</accession>
<organism evidence="1 2">
    <name type="scientific">Brachionus plicatilis</name>
    <name type="common">Marine rotifer</name>
    <name type="synonym">Brachionus muelleri</name>
    <dbReference type="NCBI Taxonomy" id="10195"/>
    <lineage>
        <taxon>Eukaryota</taxon>
        <taxon>Metazoa</taxon>
        <taxon>Spiralia</taxon>
        <taxon>Gnathifera</taxon>
        <taxon>Rotifera</taxon>
        <taxon>Eurotatoria</taxon>
        <taxon>Monogononta</taxon>
        <taxon>Pseudotrocha</taxon>
        <taxon>Ploima</taxon>
        <taxon>Brachionidae</taxon>
        <taxon>Brachionus</taxon>
    </lineage>
</organism>
<keyword evidence="2" id="KW-1185">Reference proteome</keyword>
<reference evidence="1 2" key="1">
    <citation type="journal article" date="2018" name="Sci. Rep.">
        <title>Genomic signatures of local adaptation to the degree of environmental predictability in rotifers.</title>
        <authorList>
            <person name="Franch-Gras L."/>
            <person name="Hahn C."/>
            <person name="Garcia-Roger E.M."/>
            <person name="Carmona M.J."/>
            <person name="Serra M."/>
            <person name="Gomez A."/>
        </authorList>
    </citation>
    <scope>NUCLEOTIDE SEQUENCE [LARGE SCALE GENOMIC DNA]</scope>
    <source>
        <strain evidence="1">HYR1</strain>
    </source>
</reference>
<name>A0A3M7Q3Q3_BRAPC</name>
<dbReference type="EMBL" id="REGN01007570">
    <property type="protein sequence ID" value="RNA05854.1"/>
    <property type="molecule type" value="Genomic_DNA"/>
</dbReference>
<gene>
    <name evidence="1" type="ORF">BpHYR1_047246</name>
</gene>
<dbReference type="Proteomes" id="UP000276133">
    <property type="component" value="Unassembled WGS sequence"/>
</dbReference>